<comment type="caution">
    <text evidence="1">The sequence shown here is derived from an EMBL/GenBank/DDBJ whole genome shotgun (WGS) entry which is preliminary data.</text>
</comment>
<evidence type="ECO:0000313" key="1">
    <source>
        <dbReference type="EMBL" id="MBM7614896.1"/>
    </source>
</evidence>
<dbReference type="EMBL" id="JAFBEE010000007">
    <property type="protein sequence ID" value="MBM7614896.1"/>
    <property type="molecule type" value="Genomic_DNA"/>
</dbReference>
<sequence length="222" mass="23988">MKPNIPRITGNLRSYMIKVPEVIRQASGVEVFGRKIKSLAFTTDIAIIENINADAIWAVYPFTPQPTITHAIMTCADVPVFCGVGGGVTNGQRSTNLALHAEFQGAIGVVLNAPTSNDTVMLMKQSIDIPVVITVVSAKMDKIEDRLAAGADILSVAAGSNTSAVVREIRKHYPNVPLFATGGHTDEVILETIEAGANAIIYNPPSTLEIFRSRMSMYRNEY</sequence>
<accession>A0ABS2NPM1</accession>
<organism evidence="1 2">
    <name type="scientific">Alkaliphilus hydrothermalis</name>
    <dbReference type="NCBI Taxonomy" id="1482730"/>
    <lineage>
        <taxon>Bacteria</taxon>
        <taxon>Bacillati</taxon>
        <taxon>Bacillota</taxon>
        <taxon>Clostridia</taxon>
        <taxon>Peptostreptococcales</taxon>
        <taxon>Natronincolaceae</taxon>
        <taxon>Alkaliphilus</taxon>
    </lineage>
</organism>
<name>A0ABS2NPM1_9FIRM</name>
<evidence type="ECO:0000313" key="2">
    <source>
        <dbReference type="Proteomes" id="UP001314796"/>
    </source>
</evidence>
<dbReference type="RefSeq" id="WP_204401545.1">
    <property type="nucleotide sequence ID" value="NZ_JAFBEE010000007.1"/>
</dbReference>
<protein>
    <submittedName>
        <fullName evidence="1">CheY-like chemotaxis protein</fullName>
    </submittedName>
</protein>
<proteinExistence type="predicted"/>
<keyword evidence="2" id="KW-1185">Reference proteome</keyword>
<dbReference type="SUPFAM" id="SSF51412">
    <property type="entry name" value="Inosine monophosphate dehydrogenase (IMPDH)"/>
    <property type="match status" value="1"/>
</dbReference>
<dbReference type="InterPro" id="IPR013785">
    <property type="entry name" value="Aldolase_TIM"/>
</dbReference>
<dbReference type="Gene3D" id="3.20.20.70">
    <property type="entry name" value="Aldolase class I"/>
    <property type="match status" value="1"/>
</dbReference>
<dbReference type="Proteomes" id="UP001314796">
    <property type="component" value="Unassembled WGS sequence"/>
</dbReference>
<gene>
    <name evidence="1" type="ORF">JOC73_001415</name>
</gene>
<reference evidence="1 2" key="1">
    <citation type="submission" date="2021-01" db="EMBL/GenBank/DDBJ databases">
        <title>Genomic Encyclopedia of Type Strains, Phase IV (KMG-IV): sequencing the most valuable type-strain genomes for metagenomic binning, comparative biology and taxonomic classification.</title>
        <authorList>
            <person name="Goeker M."/>
        </authorList>
    </citation>
    <scope>NUCLEOTIDE SEQUENCE [LARGE SCALE GENOMIC DNA]</scope>
    <source>
        <strain evidence="1 2">DSM 25890</strain>
    </source>
</reference>